<reference evidence="2 3" key="1">
    <citation type="journal article" date="2025" name="Microbiol. Resour. Announc.">
        <title>Draft genome sequences for Neonectria magnoliae and Neonectria punicea, canker pathogens of Liriodendron tulipifera and Acer saccharum in West Virginia.</title>
        <authorList>
            <person name="Petronek H.M."/>
            <person name="Kasson M.T."/>
            <person name="Metheny A.M."/>
            <person name="Stauder C.M."/>
            <person name="Lovett B."/>
            <person name="Lynch S.C."/>
            <person name="Garnas J.R."/>
            <person name="Kasson L.R."/>
            <person name="Stajich J.E."/>
        </authorList>
    </citation>
    <scope>NUCLEOTIDE SEQUENCE [LARGE SCALE GENOMIC DNA]</scope>
    <source>
        <strain evidence="2 3">NRRL 64651</strain>
    </source>
</reference>
<dbReference type="Proteomes" id="UP001498421">
    <property type="component" value="Unassembled WGS sequence"/>
</dbReference>
<keyword evidence="3" id="KW-1185">Reference proteome</keyword>
<dbReference type="EMBL" id="JAZAVK010000192">
    <property type="protein sequence ID" value="KAK7417116.1"/>
    <property type="molecule type" value="Genomic_DNA"/>
</dbReference>
<dbReference type="SUPFAM" id="SSF51735">
    <property type="entry name" value="NAD(P)-binding Rossmann-fold domains"/>
    <property type="match status" value="1"/>
</dbReference>
<proteinExistence type="predicted"/>
<name>A0ABR1H7U8_9HYPO</name>
<dbReference type="Gene3D" id="3.40.50.720">
    <property type="entry name" value="NAD(P)-binding Rossmann-like Domain"/>
    <property type="match status" value="1"/>
</dbReference>
<gene>
    <name evidence="2" type="ORF">QQZ08_011742</name>
</gene>
<sequence length="401" mass="44700">MSSNHALVFGASGITGWAITNLILNGYPTLDTFGSVTALTNRPLAAEATQWPSSPKLQIVSGIDILTPNGQSGLEAELRSKVTHMSRVTHVYFFGSLAHKKQAYIMDADPAKEISTNVSLLSRAIRAVELLAPNLKFVVLPTGTKAYGVHLIDEFPFKNDLPLKESLPKIPEPHASQMFYYNQCDELAALSKGKQWSWCDVIPDMIVGFVPNNNIYCLAQALGLYLSLYAELNGKNSEVHFPGTEESWKILSNDSSQDIVAKIAIYASLHPERSSGQRYNAADNSKPSSWSEKWPIICRYFCLRGVGPPAGGCGPQPMQYLADHVEQWKEVEKKYGLVTGRVGNERSFGGFPHFIMTMFNFDRNLDMSQTHEMWAEAKEEVNTTTAWWTAFNRFRKAKIIP</sequence>
<comment type="caution">
    <text evidence="2">The sequence shown here is derived from an EMBL/GenBank/DDBJ whole genome shotgun (WGS) entry which is preliminary data.</text>
</comment>
<accession>A0ABR1H7U8</accession>
<evidence type="ECO:0000313" key="3">
    <source>
        <dbReference type="Proteomes" id="UP001498421"/>
    </source>
</evidence>
<feature type="domain" description="PRISE-like Rossmann-fold" evidence="1">
    <location>
        <begin position="6"/>
        <end position="401"/>
    </location>
</feature>
<organism evidence="2 3">
    <name type="scientific">Neonectria magnoliae</name>
    <dbReference type="NCBI Taxonomy" id="2732573"/>
    <lineage>
        <taxon>Eukaryota</taxon>
        <taxon>Fungi</taxon>
        <taxon>Dikarya</taxon>
        <taxon>Ascomycota</taxon>
        <taxon>Pezizomycotina</taxon>
        <taxon>Sordariomycetes</taxon>
        <taxon>Hypocreomycetidae</taxon>
        <taxon>Hypocreales</taxon>
        <taxon>Nectriaceae</taxon>
        <taxon>Neonectria</taxon>
    </lineage>
</organism>
<dbReference type="PANTHER" id="PTHR32487">
    <property type="entry name" value="3-OXO-DELTA(4,5)-STEROID 5-BETA-REDUCTASE"/>
    <property type="match status" value="1"/>
</dbReference>
<dbReference type="PANTHER" id="PTHR32487:SF8">
    <property type="entry name" value="NAD-DEPENDENT EPIMERASE_DEHYDRATASE DOMAIN-CONTAINING PROTEIN"/>
    <property type="match status" value="1"/>
</dbReference>
<protein>
    <recommendedName>
        <fullName evidence="1">PRISE-like Rossmann-fold domain-containing protein</fullName>
    </recommendedName>
</protein>
<dbReference type="Pfam" id="PF22917">
    <property type="entry name" value="PRISE"/>
    <property type="match status" value="1"/>
</dbReference>
<dbReference type="CDD" id="cd08948">
    <property type="entry name" value="5beta-POR_like_SDR_a"/>
    <property type="match status" value="1"/>
</dbReference>
<evidence type="ECO:0000313" key="2">
    <source>
        <dbReference type="EMBL" id="KAK7417116.1"/>
    </source>
</evidence>
<dbReference type="InterPro" id="IPR036291">
    <property type="entry name" value="NAD(P)-bd_dom_sf"/>
</dbReference>
<dbReference type="InterPro" id="IPR055222">
    <property type="entry name" value="PRISE-like_Rossmann-fold"/>
</dbReference>
<evidence type="ECO:0000259" key="1">
    <source>
        <dbReference type="Pfam" id="PF22917"/>
    </source>
</evidence>